<dbReference type="AlphaFoldDB" id="A0A158RGT8"/>
<evidence type="ECO:0000313" key="2">
    <source>
        <dbReference type="Proteomes" id="UP000002210"/>
    </source>
</evidence>
<reference evidence="1 2" key="1">
    <citation type="submission" date="2009-02" db="EMBL/GenBank/DDBJ databases">
        <title>Genome sequence of Bacillus cereus 03BB102.</title>
        <authorList>
            <person name="Dodson R.J."/>
            <person name="Jackson P."/>
            <person name="Munk A.C."/>
            <person name="Brettin T."/>
            <person name="Bruce D."/>
            <person name="Detter C."/>
            <person name="Tapia R."/>
            <person name="Han C."/>
            <person name="Sutton G."/>
            <person name="Sims D."/>
        </authorList>
    </citation>
    <scope>NUCLEOTIDE SEQUENCE [LARGE SCALE GENOMIC DNA]</scope>
    <source>
        <strain evidence="1 2">03BB102</strain>
    </source>
</reference>
<evidence type="ECO:0000313" key="1">
    <source>
        <dbReference type="EMBL" id="ACO26175.1"/>
    </source>
</evidence>
<accession>A0A158RGT8</accession>
<protein>
    <submittedName>
        <fullName evidence="1">Uncharacterized protein</fullName>
    </submittedName>
</protein>
<dbReference type="Proteomes" id="UP000002210">
    <property type="component" value="Chromosome"/>
</dbReference>
<sequence length="37" mass="4450">MMGRWCIGSMCDGKNGHRMLCSFFFICFKFVKERHMD</sequence>
<gene>
    <name evidence="1" type="ordered locus">BCA_0834</name>
</gene>
<name>A0A158RGT8_BACC3</name>
<organism evidence="1 2">
    <name type="scientific">Bacillus cereus (strain 03BB102)</name>
    <dbReference type="NCBI Taxonomy" id="572264"/>
    <lineage>
        <taxon>Bacteria</taxon>
        <taxon>Bacillati</taxon>
        <taxon>Bacillota</taxon>
        <taxon>Bacilli</taxon>
        <taxon>Bacillales</taxon>
        <taxon>Bacillaceae</taxon>
        <taxon>Bacillus</taxon>
        <taxon>Bacillus cereus group</taxon>
    </lineage>
</organism>
<dbReference type="EMBL" id="CP001407">
    <property type="protein sequence ID" value="ACO26175.1"/>
    <property type="molecule type" value="Genomic_DNA"/>
</dbReference>
<proteinExistence type="predicted"/>
<dbReference type="KEGG" id="bcx:BCA_0834"/>